<dbReference type="InterPro" id="IPR050696">
    <property type="entry name" value="FtsA/MreB"/>
</dbReference>
<dbReference type="PANTHER" id="PTHR32432">
    <property type="entry name" value="CELL DIVISION PROTEIN FTSA-RELATED"/>
    <property type="match status" value="1"/>
</dbReference>
<gene>
    <name evidence="2" type="ORF">B1207_01270</name>
</gene>
<dbReference type="InterPro" id="IPR043129">
    <property type="entry name" value="ATPase_NBD"/>
</dbReference>
<evidence type="ECO:0000259" key="1">
    <source>
        <dbReference type="SMART" id="SM00842"/>
    </source>
</evidence>
<sequence>MLKLFKPRRQSLLGIDISSTSIKIIEISGSGQQHCVNGYASQLLPLNAVEGNTVKDIDAIAYSIKQMISSENLTSKNAVLAVPDSAVISKTIQINEGLNDSEMEEFITMEAEKYIPYPVNEVNLDFEVIGPAAKNASLLDVLIVASRSENVNSRVEAVKRAGLEVLVVDVESFAVERTAQLVSRALPAQGKDKVIAIIDIGALYSHFFVLHGMKMIFTREEEFGGKQLIDATSMHYGVSFHEAMKMNSNGSMPADYMEHILNPFREMLQVQIKRALQFFFSTSHYGFIDHILLAGGVAKLTGLAEKLEESTGIPVSIANPFDQIDIAKTVNRDQLIAEAPSLIVACGLALREVY</sequence>
<dbReference type="InterPro" id="IPR003494">
    <property type="entry name" value="SHS2_FtsA"/>
</dbReference>
<dbReference type="PANTHER" id="PTHR32432:SF3">
    <property type="entry name" value="ETHANOLAMINE UTILIZATION PROTEIN EUTJ"/>
    <property type="match status" value="1"/>
</dbReference>
<dbReference type="CDD" id="cd24049">
    <property type="entry name" value="ASKHA_NBD_PilM"/>
    <property type="match status" value="1"/>
</dbReference>
<evidence type="ECO:0000313" key="2">
    <source>
        <dbReference type="EMBL" id="RAP38543.1"/>
    </source>
</evidence>
<dbReference type="Gene3D" id="3.30.420.40">
    <property type="match status" value="2"/>
</dbReference>
<dbReference type="PIRSF" id="PIRSF019169">
    <property type="entry name" value="PilM"/>
    <property type="match status" value="1"/>
</dbReference>
<dbReference type="EMBL" id="MVJN01000001">
    <property type="protein sequence ID" value="RAP38543.1"/>
    <property type="molecule type" value="Genomic_DNA"/>
</dbReference>
<proteinExistence type="predicted"/>
<comment type="caution">
    <text evidence="2">The sequence shown here is derived from an EMBL/GenBank/DDBJ whole genome shotgun (WGS) entry which is preliminary data.</text>
</comment>
<dbReference type="InterPro" id="IPR005883">
    <property type="entry name" value="PilM"/>
</dbReference>
<dbReference type="Pfam" id="PF11104">
    <property type="entry name" value="PilM_2"/>
    <property type="match status" value="1"/>
</dbReference>
<dbReference type="RefSeq" id="WP_112218185.1">
    <property type="nucleotide sequence ID" value="NZ_MVJN01000001.1"/>
</dbReference>
<dbReference type="Gene3D" id="3.30.1490.300">
    <property type="match status" value="1"/>
</dbReference>
<dbReference type="Proteomes" id="UP000249458">
    <property type="component" value="Unassembled WGS sequence"/>
</dbReference>
<organism evidence="2 3">
    <name type="scientific">Legionella quinlivanii</name>
    <dbReference type="NCBI Taxonomy" id="45073"/>
    <lineage>
        <taxon>Bacteria</taxon>
        <taxon>Pseudomonadati</taxon>
        <taxon>Pseudomonadota</taxon>
        <taxon>Gammaproteobacteria</taxon>
        <taxon>Legionellales</taxon>
        <taxon>Legionellaceae</taxon>
        <taxon>Legionella</taxon>
    </lineage>
</organism>
<dbReference type="GO" id="GO:0051301">
    <property type="term" value="P:cell division"/>
    <property type="evidence" value="ECO:0007669"/>
    <property type="project" value="InterPro"/>
</dbReference>
<dbReference type="SMART" id="SM00842">
    <property type="entry name" value="FtsA"/>
    <property type="match status" value="1"/>
</dbReference>
<feature type="domain" description="SHS2" evidence="1">
    <location>
        <begin position="12"/>
        <end position="179"/>
    </location>
</feature>
<dbReference type="AlphaFoldDB" id="A0A364LNB7"/>
<protein>
    <submittedName>
        <fullName evidence="2">Pilus assembly protein PilM</fullName>
    </submittedName>
</protein>
<dbReference type="NCBIfam" id="TIGR01175">
    <property type="entry name" value="pilM"/>
    <property type="match status" value="1"/>
</dbReference>
<accession>A0A364LNB7</accession>
<evidence type="ECO:0000313" key="3">
    <source>
        <dbReference type="Proteomes" id="UP000249458"/>
    </source>
</evidence>
<dbReference type="SUPFAM" id="SSF53067">
    <property type="entry name" value="Actin-like ATPase domain"/>
    <property type="match status" value="2"/>
</dbReference>
<reference evidence="2 3" key="1">
    <citation type="submission" date="2017-02" db="EMBL/GenBank/DDBJ databases">
        <title>Legionella quilivanii strain from human: case report and whole genome sequencing analysis.</title>
        <authorList>
            <person name="Lalancette C."/>
            <person name="Leduc J.-M."/>
            <person name="Levesque S."/>
            <person name="Fournier E."/>
            <person name="Saoud J."/>
            <person name="Faucher S.P."/>
            <person name="Bernard K."/>
            <person name="Martineau C."/>
            <person name="Longtin J."/>
        </authorList>
    </citation>
    <scope>NUCLEOTIDE SEQUENCE [LARGE SCALE GENOMIC DNA]</scope>
    <source>
        <strain evidence="2 3">ID143958</strain>
    </source>
</reference>
<name>A0A364LNB7_9GAMM</name>